<dbReference type="Gene3D" id="2.40.160.50">
    <property type="entry name" value="membrane protein fhac: a member of the omp85/tpsb transporter family"/>
    <property type="match status" value="1"/>
</dbReference>
<dbReference type="Pfam" id="PF01103">
    <property type="entry name" value="Omp85"/>
    <property type="match status" value="1"/>
</dbReference>
<sequence>MYNKVLNKQEEQINDKEMKEIPSTTQRHFYELFKSCDEEEVIKRLEELKIIQMKKKSVALRGKEYEISKPITMKIGTSIDQSNNIEISGIGEINNYLESGIHGEIAMTTRMQGGKLTIPKPSFNIGIPYYFNKEMHLFSMGICHEEYEETFPFVHEENNMCTEIKYQRKYLSVTFRERCNKTTAKADNSLEGIPHEIIDGSNKMEYSIETTLKGKKKKKWIHLEYLIKNMIGVYNENLFMKPNIIMKFITDEWKRCWLTSQMHVGMIISPKWVRMSEYYYLGGNELRGFRNRGCHGDKKEKHLGGDFIATFQEMVHYRLPIGINTSIFGYLNFGLLSFAKVQGKKCFDCINSSCGVGVSLNNIEFNFTYPLLYKEYDEKVSFQITTSF</sequence>
<dbReference type="VEuPathDB" id="AmoebaDB:KM1_263480"/>
<dbReference type="InterPro" id="IPR000184">
    <property type="entry name" value="Bac_surfAg_D15"/>
</dbReference>
<comment type="subcellular location">
    <subcellularLocation>
        <location evidence="1">Membrane</location>
    </subcellularLocation>
</comment>
<gene>
    <name evidence="4" type="ORF">CL6EHI_078220</name>
</gene>
<feature type="domain" description="Bacterial surface antigen (D15)" evidence="3">
    <location>
        <begin position="267"/>
        <end position="386"/>
    </location>
</feature>
<dbReference type="VEuPathDB" id="AmoebaDB:EHI8A_183330"/>
<dbReference type="VEuPathDB" id="AmoebaDB:EHI5A_203170"/>
<keyword evidence="2" id="KW-0472">Membrane</keyword>
<dbReference type="GO" id="GO:0019867">
    <property type="term" value="C:outer membrane"/>
    <property type="evidence" value="ECO:0007669"/>
    <property type="project" value="InterPro"/>
</dbReference>
<dbReference type="Proteomes" id="UP000078387">
    <property type="component" value="Unassembled WGS sequence"/>
</dbReference>
<reference evidence="4 5" key="1">
    <citation type="submission" date="2016-05" db="EMBL/GenBank/DDBJ databases">
        <title>First whole genome sequencing of Entamoeba histolytica HM1:IMSS-clone-6.</title>
        <authorList>
            <person name="Mukherjee Avik.K."/>
            <person name="Izumyama S."/>
            <person name="Nakada-Tsukui K."/>
            <person name="Nozaki T."/>
        </authorList>
    </citation>
    <scope>NUCLEOTIDE SEQUENCE [LARGE SCALE GENOMIC DNA]</scope>
    <source>
        <strain evidence="4 5">HM1:IMSS clone 6</strain>
    </source>
</reference>
<dbReference type="AlphaFoldDB" id="A0A5K1U7E0"/>
<comment type="caution">
    <text evidence="4">The sequence shown here is derived from an EMBL/GenBank/DDBJ whole genome shotgun (WGS) entry which is preliminary data.</text>
</comment>
<dbReference type="EMBL" id="BDEQ01000001">
    <property type="protein sequence ID" value="GAT96520.1"/>
    <property type="molecule type" value="Genomic_DNA"/>
</dbReference>
<accession>A0A5K1U7E0</accession>
<evidence type="ECO:0000313" key="4">
    <source>
        <dbReference type="EMBL" id="GAT96520.1"/>
    </source>
</evidence>
<protein>
    <recommendedName>
        <fullName evidence="3">Bacterial surface antigen (D15) domain-containing protein</fullName>
    </recommendedName>
</protein>
<evidence type="ECO:0000313" key="5">
    <source>
        <dbReference type="Proteomes" id="UP000078387"/>
    </source>
</evidence>
<dbReference type="OMA" id="KMSFQIT"/>
<name>A0A5K1U7E0_ENTHI</name>
<proteinExistence type="predicted"/>
<organism evidence="4 5">
    <name type="scientific">Entamoeba histolytica</name>
    <dbReference type="NCBI Taxonomy" id="5759"/>
    <lineage>
        <taxon>Eukaryota</taxon>
        <taxon>Amoebozoa</taxon>
        <taxon>Evosea</taxon>
        <taxon>Archamoebae</taxon>
        <taxon>Mastigamoebida</taxon>
        <taxon>Entamoebidae</taxon>
        <taxon>Entamoeba</taxon>
    </lineage>
</organism>
<evidence type="ECO:0000256" key="1">
    <source>
        <dbReference type="ARBA" id="ARBA00004370"/>
    </source>
</evidence>
<evidence type="ECO:0000259" key="3">
    <source>
        <dbReference type="Pfam" id="PF01103"/>
    </source>
</evidence>
<evidence type="ECO:0000256" key="2">
    <source>
        <dbReference type="ARBA" id="ARBA00023136"/>
    </source>
</evidence>
<dbReference type="VEuPathDB" id="AmoebaDB:EHI7A_163670"/>
<dbReference type="VEuPathDB" id="AmoebaDB:EHI_078220"/>